<evidence type="ECO:0000313" key="3">
    <source>
        <dbReference type="Proteomes" id="UP000887159"/>
    </source>
</evidence>
<dbReference type="EMBL" id="BMAU01021334">
    <property type="protein sequence ID" value="GFY15127.1"/>
    <property type="molecule type" value="Genomic_DNA"/>
</dbReference>
<organism evidence="2 3">
    <name type="scientific">Trichonephila clavipes</name>
    <name type="common">Golden silk orbweaver</name>
    <name type="synonym">Nephila clavipes</name>
    <dbReference type="NCBI Taxonomy" id="2585209"/>
    <lineage>
        <taxon>Eukaryota</taxon>
        <taxon>Metazoa</taxon>
        <taxon>Ecdysozoa</taxon>
        <taxon>Arthropoda</taxon>
        <taxon>Chelicerata</taxon>
        <taxon>Arachnida</taxon>
        <taxon>Araneae</taxon>
        <taxon>Araneomorphae</taxon>
        <taxon>Entelegynae</taxon>
        <taxon>Araneoidea</taxon>
        <taxon>Nephilidae</taxon>
        <taxon>Trichonephila</taxon>
    </lineage>
</organism>
<accession>A0A8X6VE62</accession>
<gene>
    <name evidence="2" type="ORF">TNCV_1569421</name>
</gene>
<evidence type="ECO:0000256" key="1">
    <source>
        <dbReference type="SAM" id="MobiDB-lite"/>
    </source>
</evidence>
<comment type="caution">
    <text evidence="2">The sequence shown here is derived from an EMBL/GenBank/DDBJ whole genome shotgun (WGS) entry which is preliminary data.</text>
</comment>
<proteinExistence type="predicted"/>
<keyword evidence="3" id="KW-1185">Reference proteome</keyword>
<feature type="region of interest" description="Disordered" evidence="1">
    <location>
        <begin position="74"/>
        <end position="108"/>
    </location>
</feature>
<name>A0A8X6VE62_TRICX</name>
<reference evidence="2" key="1">
    <citation type="submission" date="2020-08" db="EMBL/GenBank/DDBJ databases">
        <title>Multicomponent nature underlies the extraordinary mechanical properties of spider dragline silk.</title>
        <authorList>
            <person name="Kono N."/>
            <person name="Nakamura H."/>
            <person name="Mori M."/>
            <person name="Yoshida Y."/>
            <person name="Ohtoshi R."/>
            <person name="Malay A.D."/>
            <person name="Moran D.A.P."/>
            <person name="Tomita M."/>
            <person name="Numata K."/>
            <person name="Arakawa K."/>
        </authorList>
    </citation>
    <scope>NUCLEOTIDE SEQUENCE</scope>
</reference>
<dbReference type="AlphaFoldDB" id="A0A8X6VE62"/>
<evidence type="ECO:0000313" key="2">
    <source>
        <dbReference type="EMBL" id="GFY15127.1"/>
    </source>
</evidence>
<sequence length="274" mass="31190">MRARAYYVYPSMRDHWALRSMSRNPDQVVSLKQDHQCLSPQESFFGTYLSTHCKYLMKNIKTVALLSLKSLHGHKPEPAHQTTVPGICPSSPEDEQEKAEAGSRPPTYQSYTSFLGTMKKQKFVPTRRSHSSHFMAFAGHCERVVSWTSSLFVRRHRLIPNGSHLIYQLVIFSFFLNAQVYKHRPTTLALNLLHCGDRGSLIICVPMVSRSVSPSQIHLNSVEGINFRMAQDREDQGDHNSTCHLISGLVLRYTQRSVLCSFPLGEEPLGWKTD</sequence>
<dbReference type="Proteomes" id="UP000887159">
    <property type="component" value="Unassembled WGS sequence"/>
</dbReference>
<protein>
    <submittedName>
        <fullName evidence="2">Uncharacterized protein</fullName>
    </submittedName>
</protein>